<dbReference type="InterPro" id="IPR036036">
    <property type="entry name" value="SOCS_box-like_dom_sf"/>
</dbReference>
<feature type="repeat" description="ANK" evidence="3">
    <location>
        <begin position="81"/>
        <end position="113"/>
    </location>
</feature>
<organism evidence="5 6">
    <name type="scientific">Magallana gigas</name>
    <name type="common">Pacific oyster</name>
    <name type="synonym">Crassostrea gigas</name>
    <dbReference type="NCBI Taxonomy" id="29159"/>
    <lineage>
        <taxon>Eukaryota</taxon>
        <taxon>Metazoa</taxon>
        <taxon>Spiralia</taxon>
        <taxon>Lophotrochozoa</taxon>
        <taxon>Mollusca</taxon>
        <taxon>Bivalvia</taxon>
        <taxon>Autobranchia</taxon>
        <taxon>Pteriomorphia</taxon>
        <taxon>Ostreida</taxon>
        <taxon>Ostreoidea</taxon>
        <taxon>Ostreidae</taxon>
        <taxon>Magallana</taxon>
    </lineage>
</organism>
<dbReference type="SMART" id="SM00248">
    <property type="entry name" value="ANK"/>
    <property type="match status" value="2"/>
</dbReference>
<evidence type="ECO:0000313" key="5">
    <source>
        <dbReference type="EnsemblMetazoa" id="G16119.4:cds"/>
    </source>
</evidence>
<accession>A0A8W8IXI7</accession>
<evidence type="ECO:0000313" key="6">
    <source>
        <dbReference type="Proteomes" id="UP000005408"/>
    </source>
</evidence>
<dbReference type="SMART" id="SM00969">
    <property type="entry name" value="SOCS_box"/>
    <property type="match status" value="1"/>
</dbReference>
<dbReference type="Gene3D" id="1.25.40.20">
    <property type="entry name" value="Ankyrin repeat-containing domain"/>
    <property type="match status" value="1"/>
</dbReference>
<dbReference type="PROSITE" id="PS50297">
    <property type="entry name" value="ANK_REP_REGION"/>
    <property type="match status" value="1"/>
</dbReference>
<proteinExistence type="predicted"/>
<keyword evidence="1" id="KW-0677">Repeat</keyword>
<dbReference type="Pfam" id="PF12796">
    <property type="entry name" value="Ank_2"/>
    <property type="match status" value="1"/>
</dbReference>
<dbReference type="GO" id="GO:0035556">
    <property type="term" value="P:intracellular signal transduction"/>
    <property type="evidence" value="ECO:0007669"/>
    <property type="project" value="InterPro"/>
</dbReference>
<dbReference type="PROSITE" id="PS50225">
    <property type="entry name" value="SOCS"/>
    <property type="match status" value="1"/>
</dbReference>
<dbReference type="SUPFAM" id="SSF48403">
    <property type="entry name" value="Ankyrin repeat"/>
    <property type="match status" value="1"/>
</dbReference>
<dbReference type="InterPro" id="IPR002110">
    <property type="entry name" value="Ankyrin_rpt"/>
</dbReference>
<keyword evidence="2 3" id="KW-0040">ANK repeat</keyword>
<name>A0A8W8IXI7_MAGGI</name>
<dbReference type="SUPFAM" id="SSF158235">
    <property type="entry name" value="SOCS box-like"/>
    <property type="match status" value="1"/>
</dbReference>
<sequence>MKMRRLIYFNKLVFERKRRTPEMSCAQQLKEKVMDLLTLIKKKSSPLKKLEIAIEENNIKELKEVLESGEVDPNTEIQKHGGNCAVHIAAHKGLFLCVETLLEYGADPDKTNHFNLTPLYIALRRNYAKCVEILLRVNRVLMSIDPVWMQMDNAQRVWNDAKDIMICVLVKATPNLVRCRSNTRSNLFFLCKNKSMYSSLRAMTIAGYKFSDEEKTHFMKSSVEGDKSFYEWLDNYQKRPQRLMHYCRLTIRHSFCGNCNVFYGVEQLKIPPLLKNYIKIQDINEIDE</sequence>
<dbReference type="PANTHER" id="PTHR24198:SF165">
    <property type="entry name" value="ANKYRIN REPEAT-CONTAINING PROTEIN-RELATED"/>
    <property type="match status" value="1"/>
</dbReference>
<dbReference type="EnsemblMetazoa" id="G16119.4">
    <property type="protein sequence ID" value="G16119.4:cds"/>
    <property type="gene ID" value="G16119"/>
</dbReference>
<evidence type="ECO:0000259" key="4">
    <source>
        <dbReference type="PROSITE" id="PS50225"/>
    </source>
</evidence>
<feature type="domain" description="SOCS box" evidence="4">
    <location>
        <begin position="233"/>
        <end position="284"/>
    </location>
</feature>
<dbReference type="PANTHER" id="PTHR24198">
    <property type="entry name" value="ANKYRIN REPEAT AND PROTEIN KINASE DOMAIN-CONTAINING PROTEIN"/>
    <property type="match status" value="1"/>
</dbReference>
<reference evidence="5" key="1">
    <citation type="submission" date="2022-08" db="UniProtKB">
        <authorList>
            <consortium name="EnsemblMetazoa"/>
        </authorList>
    </citation>
    <scope>IDENTIFICATION</scope>
    <source>
        <strain evidence="5">05x7-T-G4-1.051#20</strain>
    </source>
</reference>
<dbReference type="PROSITE" id="PS50088">
    <property type="entry name" value="ANK_REPEAT"/>
    <property type="match status" value="1"/>
</dbReference>
<dbReference type="InterPro" id="IPR001496">
    <property type="entry name" value="SOCS_box"/>
</dbReference>
<evidence type="ECO:0000256" key="3">
    <source>
        <dbReference type="PROSITE-ProRule" id="PRU00023"/>
    </source>
</evidence>
<evidence type="ECO:0000256" key="1">
    <source>
        <dbReference type="ARBA" id="ARBA00022737"/>
    </source>
</evidence>
<protein>
    <recommendedName>
        <fullName evidence="4">SOCS box domain-containing protein</fullName>
    </recommendedName>
</protein>
<keyword evidence="6" id="KW-1185">Reference proteome</keyword>
<dbReference type="CDD" id="cd03587">
    <property type="entry name" value="SOCS"/>
    <property type="match status" value="1"/>
</dbReference>
<dbReference type="InterPro" id="IPR036770">
    <property type="entry name" value="Ankyrin_rpt-contain_sf"/>
</dbReference>
<evidence type="ECO:0000256" key="2">
    <source>
        <dbReference type="ARBA" id="ARBA00023043"/>
    </source>
</evidence>
<dbReference type="Pfam" id="PF07525">
    <property type="entry name" value="SOCS_box"/>
    <property type="match status" value="1"/>
</dbReference>
<dbReference type="Proteomes" id="UP000005408">
    <property type="component" value="Unassembled WGS sequence"/>
</dbReference>
<dbReference type="AlphaFoldDB" id="A0A8W8IXI7"/>